<dbReference type="PANTHER" id="PTHR42792">
    <property type="entry name" value="FLAGELLIN"/>
    <property type="match status" value="1"/>
</dbReference>
<evidence type="ECO:0000256" key="2">
    <source>
        <dbReference type="ARBA" id="ARBA00020110"/>
    </source>
</evidence>
<dbReference type="InterPro" id="IPR042187">
    <property type="entry name" value="Flagellin_C_sub2"/>
</dbReference>
<dbReference type="RefSeq" id="WP_185275691.1">
    <property type="nucleotide sequence ID" value="NZ_CP043641.1"/>
</dbReference>
<keyword evidence="7" id="KW-0282">Flagellum</keyword>
<evidence type="ECO:0000259" key="5">
    <source>
        <dbReference type="Pfam" id="PF00669"/>
    </source>
</evidence>
<dbReference type="Gene3D" id="1.20.1330.10">
    <property type="entry name" value="f41 fragment of flagellin, N-terminal domain"/>
    <property type="match status" value="1"/>
</dbReference>
<organism evidence="7 8">
    <name type="scientific">Leifsonia shinshuensis</name>
    <dbReference type="NCBI Taxonomy" id="150026"/>
    <lineage>
        <taxon>Bacteria</taxon>
        <taxon>Bacillati</taxon>
        <taxon>Actinomycetota</taxon>
        <taxon>Actinomycetes</taxon>
        <taxon>Micrococcales</taxon>
        <taxon>Microbacteriaceae</taxon>
        <taxon>Leifsonia</taxon>
    </lineage>
</organism>
<evidence type="ECO:0000313" key="7">
    <source>
        <dbReference type="EMBL" id="QNE36255.1"/>
    </source>
</evidence>
<keyword evidence="3 4" id="KW-0975">Bacterial flagellum</keyword>
<gene>
    <name evidence="7" type="ORF">F1C12_14805</name>
</gene>
<evidence type="ECO:0000259" key="6">
    <source>
        <dbReference type="Pfam" id="PF00700"/>
    </source>
</evidence>
<dbReference type="KEGG" id="lse:F1C12_14805"/>
<dbReference type="Gene3D" id="6.10.10.10">
    <property type="entry name" value="Flagellar export chaperone, C-terminal domain"/>
    <property type="match status" value="1"/>
</dbReference>
<evidence type="ECO:0000313" key="8">
    <source>
        <dbReference type="Proteomes" id="UP000515511"/>
    </source>
</evidence>
<comment type="function">
    <text evidence="4">Flagellin is the subunit protein which polymerizes to form the filaments of bacterial flagella.</text>
</comment>
<keyword evidence="7" id="KW-0969">Cilium</keyword>
<dbReference type="InterPro" id="IPR001029">
    <property type="entry name" value="Flagellin_N"/>
</dbReference>
<evidence type="ECO:0000256" key="1">
    <source>
        <dbReference type="ARBA" id="ARBA00005709"/>
    </source>
</evidence>
<dbReference type="Proteomes" id="UP000515511">
    <property type="component" value="Chromosome"/>
</dbReference>
<dbReference type="InterPro" id="IPR001492">
    <property type="entry name" value="Flagellin"/>
</dbReference>
<dbReference type="AlphaFoldDB" id="A0A7G6YCP0"/>
<dbReference type="Pfam" id="PF00700">
    <property type="entry name" value="Flagellin_C"/>
    <property type="match status" value="1"/>
</dbReference>
<accession>A0A7G6YCP0</accession>
<dbReference type="PANTHER" id="PTHR42792:SF2">
    <property type="entry name" value="FLAGELLIN"/>
    <property type="match status" value="1"/>
</dbReference>
<dbReference type="GO" id="GO:0009288">
    <property type="term" value="C:bacterial-type flagellum"/>
    <property type="evidence" value="ECO:0007669"/>
    <property type="project" value="UniProtKB-SubCell"/>
</dbReference>
<dbReference type="EMBL" id="CP043641">
    <property type="protein sequence ID" value="QNE36255.1"/>
    <property type="molecule type" value="Genomic_DNA"/>
</dbReference>
<feature type="domain" description="Flagellin N-terminal" evidence="5">
    <location>
        <begin position="5"/>
        <end position="143"/>
    </location>
</feature>
<sequence length="283" mass="28518">MAMTINTNLSALSVTNSLNLNQAALQSSMNKLSSGSQLNTAADNPAGLAISQGLQAQIGGLNQAAQNTASGINLIQTASGALSQVSNILQTLNSLAVQAANDTNNTASRTDIQTQVTALTAQLTSIGTSTNFNGVNLLDGSATGAKALNFQTGANATDSVTLDLGTASVTALTKTGGALDPATLKFDTAANAQASITAIQGAIQTVSTAQATLGATQNVLTATAQNIAVNSQNLTAANSQIADTDMASEMAKYSKENVLMQAGTAMLSQANQQSQLILKLLQG</sequence>
<dbReference type="PRINTS" id="PR00207">
    <property type="entry name" value="FLAGELLIN"/>
</dbReference>
<proteinExistence type="inferred from homology"/>
<name>A0A7G6YCP0_9MICO</name>
<keyword evidence="4" id="KW-0964">Secreted</keyword>
<comment type="subcellular location">
    <subcellularLocation>
        <location evidence="4">Secreted</location>
    </subcellularLocation>
    <subcellularLocation>
        <location evidence="4">Bacterial flagellum</location>
    </subcellularLocation>
</comment>
<dbReference type="InterPro" id="IPR046358">
    <property type="entry name" value="Flagellin_C"/>
</dbReference>
<comment type="similarity">
    <text evidence="1 4">Belongs to the bacterial flagellin family.</text>
</comment>
<keyword evidence="7" id="KW-0966">Cell projection</keyword>
<evidence type="ECO:0000256" key="4">
    <source>
        <dbReference type="RuleBase" id="RU362073"/>
    </source>
</evidence>
<feature type="domain" description="Flagellin C-terminal" evidence="6">
    <location>
        <begin position="196"/>
        <end position="281"/>
    </location>
</feature>
<evidence type="ECO:0000256" key="3">
    <source>
        <dbReference type="ARBA" id="ARBA00023143"/>
    </source>
</evidence>
<reference evidence="8" key="1">
    <citation type="submission" date="2019-09" db="EMBL/GenBank/DDBJ databases">
        <title>Antimicrobial potential of Antarctic Bacteria.</title>
        <authorList>
            <person name="Benaud N."/>
            <person name="Edwards R.J."/>
            <person name="Ferrari B.C."/>
        </authorList>
    </citation>
    <scope>NUCLEOTIDE SEQUENCE [LARGE SCALE GENOMIC DNA]</scope>
    <source>
        <strain evidence="8">INR9</strain>
    </source>
</reference>
<dbReference type="GO" id="GO:0005576">
    <property type="term" value="C:extracellular region"/>
    <property type="evidence" value="ECO:0007669"/>
    <property type="project" value="UniProtKB-SubCell"/>
</dbReference>
<dbReference type="Pfam" id="PF00669">
    <property type="entry name" value="Flagellin_N"/>
    <property type="match status" value="1"/>
</dbReference>
<dbReference type="SUPFAM" id="SSF64518">
    <property type="entry name" value="Phase 1 flagellin"/>
    <property type="match status" value="1"/>
</dbReference>
<protein>
    <recommendedName>
        <fullName evidence="2 4">Flagellin</fullName>
    </recommendedName>
</protein>
<dbReference type="GO" id="GO:0005198">
    <property type="term" value="F:structural molecule activity"/>
    <property type="evidence" value="ECO:0007669"/>
    <property type="project" value="UniProtKB-UniRule"/>
</dbReference>